<keyword evidence="4" id="KW-1185">Reference proteome</keyword>
<gene>
    <name evidence="3" type="ORF">MCOR33_003695</name>
</gene>
<evidence type="ECO:0000313" key="3">
    <source>
        <dbReference type="EMBL" id="KAI6300665.1"/>
    </source>
</evidence>
<evidence type="ECO:0000313" key="4">
    <source>
        <dbReference type="Proteomes" id="UP001059893"/>
    </source>
</evidence>
<proteinExistence type="predicted"/>
<organism evidence="3 4">
    <name type="scientific">Pyricularia grisea</name>
    <name type="common">Crabgrass-specific blast fungus</name>
    <name type="synonym">Magnaporthe grisea</name>
    <dbReference type="NCBI Taxonomy" id="148305"/>
    <lineage>
        <taxon>Eukaryota</taxon>
        <taxon>Fungi</taxon>
        <taxon>Dikarya</taxon>
        <taxon>Ascomycota</taxon>
        <taxon>Pezizomycotina</taxon>
        <taxon>Sordariomycetes</taxon>
        <taxon>Sordariomycetidae</taxon>
        <taxon>Magnaporthales</taxon>
        <taxon>Pyriculariaceae</taxon>
        <taxon>Pyricularia</taxon>
    </lineage>
</organism>
<dbReference type="EMBL" id="JABSND010000049">
    <property type="protein sequence ID" value="KAI6300665.1"/>
    <property type="molecule type" value="Genomic_DNA"/>
</dbReference>
<sequence>MNFKTVSALIALAAIQANATQFYMVKLYEDPNPEPIGMIVGQEGGSHGILFPRKDWGVTNRYYYPIVIQDGKALRWWSSSEAAGPPDPPYRLETESIPEALAEDLAPTMRHGPPPPVARPKKKAVWKPSSWL</sequence>
<feature type="region of interest" description="Disordered" evidence="1">
    <location>
        <begin position="104"/>
        <end position="132"/>
    </location>
</feature>
<dbReference type="Proteomes" id="UP001059893">
    <property type="component" value="Unassembled WGS sequence"/>
</dbReference>
<feature type="signal peptide" evidence="2">
    <location>
        <begin position="1"/>
        <end position="19"/>
    </location>
</feature>
<keyword evidence="2" id="KW-0732">Signal</keyword>
<reference evidence="3" key="1">
    <citation type="submission" date="2021-01" db="EMBL/GenBank/DDBJ databases">
        <title>Deciphering the adaptive evolutionary patterns associated with biogeogrpahic diversity in the finger millet blast pathogen Magnaporthe oryzae in Eastern Africa.</title>
        <authorList>
            <person name="Onyema G."/>
            <person name="Shittu T.A."/>
            <person name="Dodsworth S."/>
            <person name="Devilliers S."/>
            <person name="Muthumeenakshi S."/>
            <person name="Sreenivasaprasad S."/>
        </authorList>
    </citation>
    <scope>NUCLEOTIDE SEQUENCE</scope>
    <source>
        <strain evidence="3">D15/s37</strain>
    </source>
</reference>
<evidence type="ECO:0000256" key="2">
    <source>
        <dbReference type="SAM" id="SignalP"/>
    </source>
</evidence>
<feature type="chain" id="PRO_5045950635" evidence="2">
    <location>
        <begin position="20"/>
        <end position="132"/>
    </location>
</feature>
<evidence type="ECO:0000256" key="1">
    <source>
        <dbReference type="SAM" id="MobiDB-lite"/>
    </source>
</evidence>
<comment type="caution">
    <text evidence="3">The sequence shown here is derived from an EMBL/GenBank/DDBJ whole genome shotgun (WGS) entry which is preliminary data.</text>
</comment>
<name>A0ABQ8NRY0_PYRGI</name>
<accession>A0ABQ8NRY0</accession>
<protein>
    <submittedName>
        <fullName evidence="3">Uncharacterized protein</fullName>
    </submittedName>
</protein>